<dbReference type="InterPro" id="IPR038614">
    <property type="entry name" value="GK_N_sf"/>
</dbReference>
<dbReference type="FunFam" id="3.40.1480.10:FF:000002">
    <property type="entry name" value="Glycerate kinase"/>
    <property type="match status" value="1"/>
</dbReference>
<evidence type="ECO:0000259" key="6">
    <source>
        <dbReference type="Pfam" id="PF13660"/>
    </source>
</evidence>
<dbReference type="Gene3D" id="3.40.1480.10">
    <property type="entry name" value="MOFRL domain"/>
    <property type="match status" value="1"/>
</dbReference>
<dbReference type="InterPro" id="IPR007835">
    <property type="entry name" value="MOFRL"/>
</dbReference>
<comment type="caution">
    <text evidence="7">The sequence shown here is derived from an EMBL/GenBank/DDBJ whole genome shotgun (WGS) entry which is preliminary data.</text>
</comment>
<reference evidence="7" key="1">
    <citation type="journal article" date="2020" name="mSystems">
        <title>Genome- and Community-Level Interaction Insights into Carbon Utilization and Element Cycling Functions of Hydrothermarchaeota in Hydrothermal Sediment.</title>
        <authorList>
            <person name="Zhou Z."/>
            <person name="Liu Y."/>
            <person name="Xu W."/>
            <person name="Pan J."/>
            <person name="Luo Z.H."/>
            <person name="Li M."/>
        </authorList>
    </citation>
    <scope>NUCLEOTIDE SEQUENCE [LARGE SCALE GENOMIC DNA]</scope>
    <source>
        <strain evidence="7">SpSt-477</strain>
    </source>
</reference>
<evidence type="ECO:0000256" key="1">
    <source>
        <dbReference type="ARBA" id="ARBA00022679"/>
    </source>
</evidence>
<dbReference type="PANTHER" id="PTHR12227:SF0">
    <property type="entry name" value="GLYCERATE KINASE"/>
    <property type="match status" value="1"/>
</dbReference>
<dbReference type="GO" id="GO:0005737">
    <property type="term" value="C:cytoplasm"/>
    <property type="evidence" value="ECO:0007669"/>
    <property type="project" value="TreeGrafter"/>
</dbReference>
<keyword evidence="1" id="KW-0808">Transferase</keyword>
<keyword evidence="2" id="KW-0547">Nucleotide-binding</keyword>
<name>A0A7C4RTF1_9BACT</name>
<dbReference type="AlphaFoldDB" id="A0A7C4RTF1"/>
<feature type="domain" description="MOFRL-associated" evidence="6">
    <location>
        <begin position="20"/>
        <end position="256"/>
    </location>
</feature>
<dbReference type="InterPro" id="IPR039760">
    <property type="entry name" value="MOFRL_protein"/>
</dbReference>
<feature type="domain" description="MOFRL" evidence="5">
    <location>
        <begin position="340"/>
        <end position="445"/>
    </location>
</feature>
<dbReference type="GO" id="GO:0005524">
    <property type="term" value="F:ATP binding"/>
    <property type="evidence" value="ECO:0007669"/>
    <property type="project" value="UniProtKB-KW"/>
</dbReference>
<gene>
    <name evidence="7" type="ORF">ENS29_12640</name>
</gene>
<evidence type="ECO:0000256" key="4">
    <source>
        <dbReference type="ARBA" id="ARBA00022840"/>
    </source>
</evidence>
<dbReference type="InterPro" id="IPR037035">
    <property type="entry name" value="GK-like_C_sf"/>
</dbReference>
<sequence length="452" mass="47975">MSSSQQEALLGHIRRMREDARSIFLAGIKAVQGQEAVLRHCRRHGNRLQVADVTVDLDGIGSIVVVGAGKATASMAMAVETLMGDRISEGVIAIPYGHREPLARIRQMKAGHPIPDENGVAAACAILETVIRAKEGDLIICLISGGGSALMPLPAESIRLFDKQETSRLLIQCGASIHEINTVRKHLSAVKGGRLAQAAFPARMLTLVVSDVVGDDLDVIASGPTVADRSTYRDARRIVERYDLLDKLPGAVIEHIDAGCKGLVPETPKPGEPWFERVETRIVASNIEALLAAEAQAQEKEYHPLVLSSRFSGDTGAAAAFHLAILEEIISSGKPICPPACILSGGETTVVVRGGGLGGRNQEFVLHTVGHLPEDRPVVCFSAGTDGRDGPTDAAGAVADSTSLERARKLDLDPEAYLAGNDSFTFFSRLGDGVITGATGTNVMDIRLILVR</sequence>
<evidence type="ECO:0000313" key="7">
    <source>
        <dbReference type="EMBL" id="HGU33681.1"/>
    </source>
</evidence>
<dbReference type="FunFam" id="3.40.50.10180:FF:000001">
    <property type="entry name" value="Glycerate kinase"/>
    <property type="match status" value="1"/>
</dbReference>
<evidence type="ECO:0000256" key="2">
    <source>
        <dbReference type="ARBA" id="ARBA00022741"/>
    </source>
</evidence>
<dbReference type="EMBL" id="DSUH01000291">
    <property type="protein sequence ID" value="HGU33681.1"/>
    <property type="molecule type" value="Genomic_DNA"/>
</dbReference>
<dbReference type="PANTHER" id="PTHR12227">
    <property type="entry name" value="GLYCERATE KINASE"/>
    <property type="match status" value="1"/>
</dbReference>
<evidence type="ECO:0000256" key="3">
    <source>
        <dbReference type="ARBA" id="ARBA00022777"/>
    </source>
</evidence>
<accession>A0A7C4RTF1</accession>
<dbReference type="GO" id="GO:0008887">
    <property type="term" value="F:glycerate kinase activity"/>
    <property type="evidence" value="ECO:0007669"/>
    <property type="project" value="InterPro"/>
</dbReference>
<proteinExistence type="predicted"/>
<keyword evidence="3 7" id="KW-0418">Kinase</keyword>
<organism evidence="7">
    <name type="scientific">Desulfatirhabdium butyrativorans</name>
    <dbReference type="NCBI Taxonomy" id="340467"/>
    <lineage>
        <taxon>Bacteria</taxon>
        <taxon>Pseudomonadati</taxon>
        <taxon>Thermodesulfobacteriota</taxon>
        <taxon>Desulfobacteria</taxon>
        <taxon>Desulfobacterales</taxon>
        <taxon>Desulfatirhabdiaceae</taxon>
        <taxon>Desulfatirhabdium</taxon>
    </lineage>
</organism>
<dbReference type="Gene3D" id="3.40.50.10180">
    <property type="entry name" value="Glycerate kinase, MOFRL-like N-terminal domain"/>
    <property type="match status" value="1"/>
</dbReference>
<protein>
    <submittedName>
        <fullName evidence="7">Glycerate kinase</fullName>
    </submittedName>
</protein>
<dbReference type="Pfam" id="PF13660">
    <property type="entry name" value="DUF4147"/>
    <property type="match status" value="1"/>
</dbReference>
<keyword evidence="4" id="KW-0067">ATP-binding</keyword>
<dbReference type="InterPro" id="IPR025286">
    <property type="entry name" value="MOFRL_assoc_dom"/>
</dbReference>
<evidence type="ECO:0000259" key="5">
    <source>
        <dbReference type="Pfam" id="PF05161"/>
    </source>
</evidence>
<dbReference type="SUPFAM" id="SSF82544">
    <property type="entry name" value="GckA/TtuD-like"/>
    <property type="match status" value="1"/>
</dbReference>
<dbReference type="Pfam" id="PF05161">
    <property type="entry name" value="MOFRL"/>
    <property type="match status" value="1"/>
</dbReference>